<sequence length="223" mass="26116">MSAGRLACLLSFFGRPTQGFGRLPQVTNWQWTKDEAQNQDELRWRAVRRNLASPASRVFHDSISRLTYRLYPNGILARGQKVQLANVWAVFWAEMSIIGMIENRRRRMSDFAEAAFRPLRRIDSHVLVETRPPADQEPRCLRKIFEQTLTKMTNGAVNTERRCKPKGSMEELLPLMWPVQTDDLLRKSRLRSCMLYPRFLGTLVLREGQKRNPDHWTLSITFR</sequence>
<dbReference type="RefSeq" id="XP_040760810.1">
    <property type="nucleotide sequence ID" value="XM_040911688.1"/>
</dbReference>
<dbReference type="InParanoid" id="A0A165CMD0"/>
<accession>A0A165CMD0</accession>
<dbReference type="EMBL" id="KV427647">
    <property type="protein sequence ID" value="KZT03070.1"/>
    <property type="molecule type" value="Genomic_DNA"/>
</dbReference>
<keyword evidence="2" id="KW-1185">Reference proteome</keyword>
<protein>
    <submittedName>
        <fullName evidence="1">Uncharacterized protein</fullName>
    </submittedName>
</protein>
<evidence type="ECO:0000313" key="2">
    <source>
        <dbReference type="Proteomes" id="UP000076871"/>
    </source>
</evidence>
<dbReference type="Proteomes" id="UP000076871">
    <property type="component" value="Unassembled WGS sequence"/>
</dbReference>
<dbReference type="GeneID" id="63828716"/>
<proteinExistence type="predicted"/>
<reference evidence="1 2" key="1">
    <citation type="journal article" date="2016" name="Mol. Biol. Evol.">
        <title>Comparative Genomics of Early-Diverging Mushroom-Forming Fungi Provides Insights into the Origins of Lignocellulose Decay Capabilities.</title>
        <authorList>
            <person name="Nagy L.G."/>
            <person name="Riley R."/>
            <person name="Tritt A."/>
            <person name="Adam C."/>
            <person name="Daum C."/>
            <person name="Floudas D."/>
            <person name="Sun H."/>
            <person name="Yadav J.S."/>
            <person name="Pangilinan J."/>
            <person name="Larsson K.H."/>
            <person name="Matsuura K."/>
            <person name="Barry K."/>
            <person name="Labutti K."/>
            <person name="Kuo R."/>
            <person name="Ohm R.A."/>
            <person name="Bhattacharya S.S."/>
            <person name="Shirouzu T."/>
            <person name="Yoshinaga Y."/>
            <person name="Martin F.M."/>
            <person name="Grigoriev I.V."/>
            <person name="Hibbett D.S."/>
        </authorList>
    </citation>
    <scope>NUCLEOTIDE SEQUENCE [LARGE SCALE GENOMIC DNA]</scope>
    <source>
        <strain evidence="1 2">93-53</strain>
    </source>
</reference>
<evidence type="ECO:0000313" key="1">
    <source>
        <dbReference type="EMBL" id="KZT03070.1"/>
    </source>
</evidence>
<organism evidence="1 2">
    <name type="scientific">Laetiporus sulphureus 93-53</name>
    <dbReference type="NCBI Taxonomy" id="1314785"/>
    <lineage>
        <taxon>Eukaryota</taxon>
        <taxon>Fungi</taxon>
        <taxon>Dikarya</taxon>
        <taxon>Basidiomycota</taxon>
        <taxon>Agaricomycotina</taxon>
        <taxon>Agaricomycetes</taxon>
        <taxon>Polyporales</taxon>
        <taxon>Laetiporus</taxon>
    </lineage>
</organism>
<gene>
    <name evidence="1" type="ORF">LAESUDRAFT_751836</name>
</gene>
<name>A0A165CMD0_9APHY</name>
<dbReference type="AlphaFoldDB" id="A0A165CMD0"/>